<dbReference type="Gene3D" id="1.10.287.410">
    <property type="match status" value="1"/>
</dbReference>
<accession>A0A1Y2FIT9</accession>
<gene>
    <name evidence="8" type="ORF">BCR37DRAFT_284306</name>
</gene>
<comment type="caution">
    <text evidence="8">The sequence shown here is derived from an EMBL/GenBank/DDBJ whole genome shotgun (WGS) entry which is preliminary data.</text>
</comment>
<proteinExistence type="inferred from homology"/>
<name>A0A1Y2FIT9_PROLT</name>
<dbReference type="PANTHER" id="PTHR11802">
    <property type="entry name" value="SERINE PROTEASE FAMILY S10 SERINE CARBOXYPEPTIDASE"/>
    <property type="match status" value="1"/>
</dbReference>
<feature type="chain" id="PRO_5011816866" description="Carboxypeptidase" evidence="7">
    <location>
        <begin position="20"/>
        <end position="493"/>
    </location>
</feature>
<dbReference type="OrthoDB" id="443318at2759"/>
<evidence type="ECO:0000256" key="1">
    <source>
        <dbReference type="ARBA" id="ARBA00009431"/>
    </source>
</evidence>
<dbReference type="EC" id="3.4.16.-" evidence="7"/>
<keyword evidence="3 7" id="KW-0645">Protease</keyword>
<dbReference type="GO" id="GO:0000324">
    <property type="term" value="C:fungal-type vacuole"/>
    <property type="evidence" value="ECO:0007669"/>
    <property type="project" value="TreeGrafter"/>
</dbReference>
<dbReference type="Gene3D" id="3.40.50.1820">
    <property type="entry name" value="alpha/beta hydrolase"/>
    <property type="match status" value="1"/>
</dbReference>
<dbReference type="GeneID" id="63783441"/>
<dbReference type="GO" id="GO:0004185">
    <property type="term" value="F:serine-type carboxypeptidase activity"/>
    <property type="evidence" value="ECO:0007669"/>
    <property type="project" value="UniProtKB-UniRule"/>
</dbReference>
<dbReference type="PROSITE" id="PS00131">
    <property type="entry name" value="CARBOXYPEPT_SER_SER"/>
    <property type="match status" value="1"/>
</dbReference>
<protein>
    <recommendedName>
        <fullName evidence="7">Carboxypeptidase</fullName>
        <ecNumber evidence="7">3.4.16.-</ecNumber>
    </recommendedName>
</protein>
<sequence length="493" mass="53720">MYWTPLLFSHLAAAIFSDGRKPGAAQVHQAADSCLSSPQQVGCKTEWLITDRKHPGAILRINKTDTKLGNFCKGAGAGHTGYLSLDHGKRNIYFAFFESRSSPLKDPLALWLQGGPGSSSTAYGLLLENGPCSLYNNVTTQFNPYSWNHAANTIYVDQPIGVGYSFSTKADPVGSRERAADDMIVLLHLFNTAFPNLRANKLHITGESYAGKWIPSLAMGILDANKHDPSNQIVLGSVVIGGGYFSPAVQDPKNYDYACLEPYPLGKPLFNKTTCAKMKDDAIKCAAKWAEYTSLGGKNDRSKRVKVGTDAFNKCYNDLFQIVSDAGLDIYKIDRYCQDKSGSCDPRDVASEQFLRRSDVAAAFGAGPGEYHAMSDVVYWASVDSGDDFVDAGPLLVQLLEAGIPMLLYAGMPTVDYIVNHRGIEAALEKLVWSGSAEFKAGQKAPTKWSGGVKWKAKNLLWVLFNNAGHVVPEDDPASAFEIFNAWIDGLRA</sequence>
<keyword evidence="6" id="KW-0325">Glycoprotein</keyword>
<keyword evidence="4 7" id="KW-0732">Signal</keyword>
<feature type="signal peptide" evidence="7">
    <location>
        <begin position="1"/>
        <end position="19"/>
    </location>
</feature>
<dbReference type="EMBL" id="MCFI01000007">
    <property type="protein sequence ID" value="ORY83849.1"/>
    <property type="molecule type" value="Genomic_DNA"/>
</dbReference>
<dbReference type="PRINTS" id="PR00724">
    <property type="entry name" value="CRBOXYPTASEC"/>
</dbReference>
<evidence type="ECO:0000256" key="3">
    <source>
        <dbReference type="ARBA" id="ARBA00022670"/>
    </source>
</evidence>
<dbReference type="AlphaFoldDB" id="A0A1Y2FIT9"/>
<evidence type="ECO:0000256" key="5">
    <source>
        <dbReference type="ARBA" id="ARBA00022801"/>
    </source>
</evidence>
<dbReference type="InterPro" id="IPR018202">
    <property type="entry name" value="Ser_caboxypep_ser_AS"/>
</dbReference>
<dbReference type="Proteomes" id="UP000193685">
    <property type="component" value="Unassembled WGS sequence"/>
</dbReference>
<keyword evidence="9" id="KW-1185">Reference proteome</keyword>
<organism evidence="8 9">
    <name type="scientific">Protomyces lactucae-debilis</name>
    <dbReference type="NCBI Taxonomy" id="2754530"/>
    <lineage>
        <taxon>Eukaryota</taxon>
        <taxon>Fungi</taxon>
        <taxon>Dikarya</taxon>
        <taxon>Ascomycota</taxon>
        <taxon>Taphrinomycotina</taxon>
        <taxon>Taphrinomycetes</taxon>
        <taxon>Taphrinales</taxon>
        <taxon>Protomycetaceae</taxon>
        <taxon>Protomyces</taxon>
    </lineage>
</organism>
<dbReference type="GO" id="GO:0006508">
    <property type="term" value="P:proteolysis"/>
    <property type="evidence" value="ECO:0007669"/>
    <property type="project" value="UniProtKB-KW"/>
</dbReference>
<evidence type="ECO:0000256" key="4">
    <source>
        <dbReference type="ARBA" id="ARBA00022729"/>
    </source>
</evidence>
<dbReference type="InterPro" id="IPR029058">
    <property type="entry name" value="AB_hydrolase_fold"/>
</dbReference>
<dbReference type="SUPFAM" id="SSF53474">
    <property type="entry name" value="alpha/beta-Hydrolases"/>
    <property type="match status" value="1"/>
</dbReference>
<dbReference type="Pfam" id="PF00450">
    <property type="entry name" value="Peptidase_S10"/>
    <property type="match status" value="1"/>
</dbReference>
<evidence type="ECO:0000256" key="7">
    <source>
        <dbReference type="RuleBase" id="RU361156"/>
    </source>
</evidence>
<comment type="similarity">
    <text evidence="1 7">Belongs to the peptidase S10 family.</text>
</comment>
<evidence type="ECO:0000256" key="6">
    <source>
        <dbReference type="ARBA" id="ARBA00023180"/>
    </source>
</evidence>
<keyword evidence="5 7" id="KW-0378">Hydrolase</keyword>
<dbReference type="InterPro" id="IPR001563">
    <property type="entry name" value="Peptidase_S10"/>
</dbReference>
<keyword evidence="2 7" id="KW-0121">Carboxypeptidase</keyword>
<reference evidence="8 9" key="1">
    <citation type="submission" date="2016-07" db="EMBL/GenBank/DDBJ databases">
        <title>Pervasive Adenine N6-methylation of Active Genes in Fungi.</title>
        <authorList>
            <consortium name="DOE Joint Genome Institute"/>
            <person name="Mondo S.J."/>
            <person name="Dannebaum R.O."/>
            <person name="Kuo R.C."/>
            <person name="Labutti K."/>
            <person name="Haridas S."/>
            <person name="Kuo A."/>
            <person name="Salamov A."/>
            <person name="Ahrendt S.R."/>
            <person name="Lipzen A."/>
            <person name="Sullivan W."/>
            <person name="Andreopoulos W.B."/>
            <person name="Clum A."/>
            <person name="Lindquist E."/>
            <person name="Daum C."/>
            <person name="Ramamoorthy G.K."/>
            <person name="Gryganskyi A."/>
            <person name="Culley D."/>
            <person name="Magnuson J.K."/>
            <person name="James T.Y."/>
            <person name="O'Malley M.A."/>
            <person name="Stajich J.E."/>
            <person name="Spatafora J.W."/>
            <person name="Visel A."/>
            <person name="Grigoriev I.V."/>
        </authorList>
    </citation>
    <scope>NUCLEOTIDE SEQUENCE [LARGE SCALE GENOMIC DNA]</scope>
    <source>
        <strain evidence="8 9">12-1054</strain>
    </source>
</reference>
<evidence type="ECO:0000313" key="9">
    <source>
        <dbReference type="Proteomes" id="UP000193685"/>
    </source>
</evidence>
<evidence type="ECO:0000313" key="8">
    <source>
        <dbReference type="EMBL" id="ORY83849.1"/>
    </source>
</evidence>
<dbReference type="RefSeq" id="XP_040726144.1">
    <property type="nucleotide sequence ID" value="XM_040866842.1"/>
</dbReference>
<evidence type="ECO:0000256" key="2">
    <source>
        <dbReference type="ARBA" id="ARBA00022645"/>
    </source>
</evidence>
<dbReference type="PANTHER" id="PTHR11802:SF113">
    <property type="entry name" value="SERINE CARBOXYPEPTIDASE CTSA-4.1"/>
    <property type="match status" value="1"/>
</dbReference>